<dbReference type="InterPro" id="IPR050952">
    <property type="entry name" value="TRIM-NHL_E3_ligases"/>
</dbReference>
<sequence length="670" mass="75975">MKRFLILLLLVAAAMSVVPATIYAELPYRTQYYDKNLGQWLRVQPIYTPAEAHGTHLNEPVDLQVGVDDKVYVADKGDNAIVVLSNDGELLQKIGDKDGSGQLSAPEGVFVTPEGIIYVADSGNQRIAVFDKAGKFIREYKKPKSSFLVNEHFVPIKLVVDRRGVMYIALNSAYQGLLRMDQAGEFMGYFGANKAQQTVLNWLKKLILNKEQLAKELASLPRPITNIALDNDGFIYTATAAGNGPGAIRKLNAGGVDAFKNMTLNHGFGIIDVAIDQNGFLYNIDNDSRKINIYDRYGAALFAFGSMDNETQQYGVLGFPTSIGIDSKFAVWISDSRTKTIHKFVRTEFGVDVMNAITLYMDGKYEQSKPFWEKVYARNDMYNGTFEGLGKAYLHENNNHEALSFLKAAFDIKGYSKAYWQIRLDWLQSHIIGLVGALAGLFILWKIARLAFRKLAAARRPLSVYWQRSWSDLRNLGYVMLHPYHGFYRLKEARVTPWIIILILISVLLVKLATIYYTGFLFHPVELANINVYSNLRLFVLPWVTWIIANYLVCSVKDGEGKFREVIQGSTYALAPYLFFSIPTLILSNIVTLDERVIVDSLGTIMYLWMAVMFIVMTQVIHNFDFVETLKNIAITVFAIGTIWLFAFIVFGLSYNLYDFFYQLYREVTF</sequence>
<feature type="chain" id="PRO_5039411987" description="Yip1 domain-containing protein" evidence="8">
    <location>
        <begin position="21"/>
        <end position="670"/>
    </location>
</feature>
<dbReference type="RefSeq" id="WP_155704076.1">
    <property type="nucleotide sequence ID" value="NZ_CP034235.1"/>
</dbReference>
<feature type="transmembrane region" description="Helical" evidence="7">
    <location>
        <begin position="574"/>
        <end position="592"/>
    </location>
</feature>
<dbReference type="GO" id="GO:0008270">
    <property type="term" value="F:zinc ion binding"/>
    <property type="evidence" value="ECO:0007669"/>
    <property type="project" value="UniProtKB-KW"/>
</dbReference>
<dbReference type="AlphaFoldDB" id="A0A6B8RRF9"/>
<keyword evidence="5 7" id="KW-0472">Membrane</keyword>
<dbReference type="PANTHER" id="PTHR24104">
    <property type="entry name" value="E3 UBIQUITIN-PROTEIN LIGASE NHLRC1-RELATED"/>
    <property type="match status" value="1"/>
</dbReference>
<feature type="transmembrane region" description="Helical" evidence="7">
    <location>
        <begin position="426"/>
        <end position="445"/>
    </location>
</feature>
<dbReference type="InterPro" id="IPR006977">
    <property type="entry name" value="Yip1_dom"/>
</dbReference>
<keyword evidence="4 7" id="KW-1133">Transmembrane helix</keyword>
<evidence type="ECO:0000256" key="8">
    <source>
        <dbReference type="SAM" id="SignalP"/>
    </source>
</evidence>
<dbReference type="Proteomes" id="UP000426246">
    <property type="component" value="Chromosome"/>
</dbReference>
<dbReference type="Gene3D" id="2.120.10.30">
    <property type="entry name" value="TolB, C-terminal domain"/>
    <property type="match status" value="2"/>
</dbReference>
<keyword evidence="8" id="KW-0732">Signal</keyword>
<evidence type="ECO:0000259" key="9">
    <source>
        <dbReference type="Pfam" id="PF04893"/>
    </source>
</evidence>
<evidence type="ECO:0000313" key="11">
    <source>
        <dbReference type="Proteomes" id="UP000426246"/>
    </source>
</evidence>
<protein>
    <recommendedName>
        <fullName evidence="9">Yip1 domain-containing protein</fullName>
    </recommendedName>
</protein>
<evidence type="ECO:0000256" key="6">
    <source>
        <dbReference type="PROSITE-ProRule" id="PRU00504"/>
    </source>
</evidence>
<feature type="transmembrane region" description="Helical" evidence="7">
    <location>
        <begin position="495"/>
        <end position="516"/>
    </location>
</feature>
<feature type="transmembrane region" description="Helical" evidence="7">
    <location>
        <begin position="604"/>
        <end position="621"/>
    </location>
</feature>
<dbReference type="Pfam" id="PF01436">
    <property type="entry name" value="NHL"/>
    <property type="match status" value="1"/>
</dbReference>
<feature type="repeat" description="NHL" evidence="6">
    <location>
        <begin position="101"/>
        <end position="133"/>
    </location>
</feature>
<organism evidence="10 11">
    <name type="scientific">Paenibacillus psychroresistens</name>
    <dbReference type="NCBI Taxonomy" id="1778678"/>
    <lineage>
        <taxon>Bacteria</taxon>
        <taxon>Bacillati</taxon>
        <taxon>Bacillota</taxon>
        <taxon>Bacilli</taxon>
        <taxon>Bacillales</taxon>
        <taxon>Paenibacillaceae</taxon>
        <taxon>Paenibacillus</taxon>
    </lineage>
</organism>
<evidence type="ECO:0000256" key="2">
    <source>
        <dbReference type="ARBA" id="ARBA00022692"/>
    </source>
</evidence>
<dbReference type="PANTHER" id="PTHR24104:SF25">
    <property type="entry name" value="PROTEIN LIN-41"/>
    <property type="match status" value="1"/>
</dbReference>
<dbReference type="OrthoDB" id="9799230at2"/>
<evidence type="ECO:0000256" key="1">
    <source>
        <dbReference type="ARBA" id="ARBA00004141"/>
    </source>
</evidence>
<evidence type="ECO:0000256" key="5">
    <source>
        <dbReference type="ARBA" id="ARBA00023136"/>
    </source>
</evidence>
<dbReference type="PROSITE" id="PS51125">
    <property type="entry name" value="NHL"/>
    <property type="match status" value="1"/>
</dbReference>
<evidence type="ECO:0000313" key="10">
    <source>
        <dbReference type="EMBL" id="QGQ98970.1"/>
    </source>
</evidence>
<comment type="subcellular location">
    <subcellularLocation>
        <location evidence="1">Membrane</location>
        <topology evidence="1">Multi-pass membrane protein</topology>
    </subcellularLocation>
</comment>
<dbReference type="SUPFAM" id="SSF101898">
    <property type="entry name" value="NHL repeat"/>
    <property type="match status" value="1"/>
</dbReference>
<evidence type="ECO:0000256" key="3">
    <source>
        <dbReference type="ARBA" id="ARBA00022737"/>
    </source>
</evidence>
<proteinExistence type="predicted"/>
<dbReference type="GO" id="GO:0016020">
    <property type="term" value="C:membrane"/>
    <property type="evidence" value="ECO:0007669"/>
    <property type="project" value="UniProtKB-SubCell"/>
</dbReference>
<feature type="domain" description="Yip1" evidence="9">
    <location>
        <begin position="479"/>
        <end position="647"/>
    </location>
</feature>
<dbReference type="Pfam" id="PF04893">
    <property type="entry name" value="Yip1"/>
    <property type="match status" value="1"/>
</dbReference>
<reference evidence="11" key="1">
    <citation type="submission" date="2018-11" db="EMBL/GenBank/DDBJ databases">
        <title>Complete genome sequence of Paenibacillus sp. ML311-T8.</title>
        <authorList>
            <person name="Nam Y.-D."/>
            <person name="Kang J."/>
            <person name="Chung W.-H."/>
            <person name="Park Y.S."/>
        </authorList>
    </citation>
    <scope>NUCLEOTIDE SEQUENCE [LARGE SCALE GENOMIC DNA]</scope>
    <source>
        <strain evidence="11">ML311-T8</strain>
    </source>
</reference>
<feature type="transmembrane region" description="Helical" evidence="7">
    <location>
        <begin position="633"/>
        <end position="655"/>
    </location>
</feature>
<keyword evidence="2 7" id="KW-0812">Transmembrane</keyword>
<dbReference type="EMBL" id="CP034235">
    <property type="protein sequence ID" value="QGQ98970.1"/>
    <property type="molecule type" value="Genomic_DNA"/>
</dbReference>
<evidence type="ECO:0000256" key="4">
    <source>
        <dbReference type="ARBA" id="ARBA00022989"/>
    </source>
</evidence>
<accession>A0A6B8RRF9</accession>
<keyword evidence="11" id="KW-1185">Reference proteome</keyword>
<gene>
    <name evidence="10" type="ORF">EHS13_30875</name>
</gene>
<keyword evidence="3" id="KW-0677">Repeat</keyword>
<dbReference type="InterPro" id="IPR001258">
    <property type="entry name" value="NHL_repeat"/>
</dbReference>
<name>A0A6B8RRF9_9BACL</name>
<dbReference type="KEGG" id="ppsc:EHS13_30875"/>
<dbReference type="CDD" id="cd05819">
    <property type="entry name" value="NHL"/>
    <property type="match status" value="1"/>
</dbReference>
<feature type="transmembrane region" description="Helical" evidence="7">
    <location>
        <begin position="536"/>
        <end position="553"/>
    </location>
</feature>
<evidence type="ECO:0000256" key="7">
    <source>
        <dbReference type="SAM" id="Phobius"/>
    </source>
</evidence>
<feature type="signal peptide" evidence="8">
    <location>
        <begin position="1"/>
        <end position="20"/>
    </location>
</feature>
<dbReference type="InterPro" id="IPR011042">
    <property type="entry name" value="6-blade_b-propeller_TolB-like"/>
</dbReference>